<organism evidence="1 2">
    <name type="scientific">Candidatus Obscuribacter phosphatis</name>
    <dbReference type="NCBI Taxonomy" id="1906157"/>
    <lineage>
        <taxon>Bacteria</taxon>
        <taxon>Bacillati</taxon>
        <taxon>Candidatus Melainabacteria</taxon>
        <taxon>Candidatus Obscuribacterales</taxon>
        <taxon>Candidatus Obscuribacteraceae</taxon>
        <taxon>Candidatus Obscuribacter</taxon>
    </lineage>
</organism>
<proteinExistence type="predicted"/>
<sequence>MTMIKVYLWSPGKKVILPTMAETEAGFFVETAPLKVFDTVQVEKWKKHLREMLSRSMQVIPTPGEDQGPGSLILEKLQLDSWSEFEKTAILFTVHKGARYISIYTTGKGEDGMWSHAHSSERKFYSRTPIDMVVDAIVQDIICHPETIDRPKTLLIGG</sequence>
<evidence type="ECO:0000313" key="2">
    <source>
        <dbReference type="Proteomes" id="UP000664277"/>
    </source>
</evidence>
<comment type="caution">
    <text evidence="1">The sequence shown here is derived from an EMBL/GenBank/DDBJ whole genome shotgun (WGS) entry which is preliminary data.</text>
</comment>
<dbReference type="Proteomes" id="UP000664277">
    <property type="component" value="Unassembled WGS sequence"/>
</dbReference>
<gene>
    <name evidence="1" type="ORF">J0M35_07250</name>
</gene>
<name>A0A8J7PE62_9BACT</name>
<reference evidence="1" key="1">
    <citation type="submission" date="2021-02" db="EMBL/GenBank/DDBJ databases">
        <title>Genome-Resolved Metagenomics of a Microbial Community Performing Photosynthetic Biological Nutrient Removal.</title>
        <authorList>
            <person name="Mcdaniel E.A."/>
        </authorList>
    </citation>
    <scope>NUCLEOTIDE SEQUENCE</scope>
    <source>
        <strain evidence="1">UWPOB_OBS1</strain>
    </source>
</reference>
<protein>
    <submittedName>
        <fullName evidence="1">Uncharacterized protein</fullName>
    </submittedName>
</protein>
<dbReference type="EMBL" id="JAFLCK010000008">
    <property type="protein sequence ID" value="MBN8660143.1"/>
    <property type="molecule type" value="Genomic_DNA"/>
</dbReference>
<dbReference type="AlphaFoldDB" id="A0A8J7PE62"/>
<accession>A0A8J7PE62</accession>
<evidence type="ECO:0000313" key="1">
    <source>
        <dbReference type="EMBL" id="MBN8660143.1"/>
    </source>
</evidence>